<gene>
    <name evidence="2" type="ORF">F130042H8_37390</name>
</gene>
<name>A0ABQ0B314_9FIRM</name>
<protein>
    <recommendedName>
        <fullName evidence="1">HTH merR-type domain-containing protein</fullName>
    </recommendedName>
</protein>
<keyword evidence="3" id="KW-1185">Reference proteome</keyword>
<evidence type="ECO:0000313" key="3">
    <source>
        <dbReference type="Proteomes" id="UP001600894"/>
    </source>
</evidence>
<evidence type="ECO:0000259" key="1">
    <source>
        <dbReference type="PROSITE" id="PS50937"/>
    </source>
</evidence>
<evidence type="ECO:0000313" key="2">
    <source>
        <dbReference type="EMBL" id="GAA6270679.1"/>
    </source>
</evidence>
<reference evidence="2 3" key="1">
    <citation type="submission" date="2024-04" db="EMBL/GenBank/DDBJ databases">
        <title>Defined microbial consortia suppress multidrug-resistant proinflammatory Enterobacteriaceae via ecological control.</title>
        <authorList>
            <person name="Furuichi M."/>
            <person name="Kawaguchi T."/>
            <person name="Pust M."/>
            <person name="Yasuma K."/>
            <person name="Plichta D."/>
            <person name="Hasegawa N."/>
            <person name="Ohya T."/>
            <person name="Bhattarai S."/>
            <person name="Sasajima S."/>
            <person name="Aoto Y."/>
            <person name="Tuganbaev T."/>
            <person name="Yaginuma M."/>
            <person name="Ueda M."/>
            <person name="Okahashi N."/>
            <person name="Amafuji K."/>
            <person name="Kiridooshi Y."/>
            <person name="Sugita K."/>
            <person name="Strazar M."/>
            <person name="Skelly A."/>
            <person name="Suda W."/>
            <person name="Hattori M."/>
            <person name="Nakamoto N."/>
            <person name="Caballero S."/>
            <person name="Norman J."/>
            <person name="Olle B."/>
            <person name="Tanoue T."/>
            <person name="Arita M."/>
            <person name="Bucci V."/>
            <person name="Atarashi K."/>
            <person name="Xavier R."/>
            <person name="Honda K."/>
        </authorList>
    </citation>
    <scope>NUCLEOTIDE SEQUENCE [LARGE SCALE GENOMIC DNA]</scope>
    <source>
        <strain evidence="3">f13</strain>
    </source>
</reference>
<proteinExistence type="predicted"/>
<dbReference type="InterPro" id="IPR000551">
    <property type="entry name" value="MerR-type_HTH_dom"/>
</dbReference>
<dbReference type="InterPro" id="IPR009061">
    <property type="entry name" value="DNA-bd_dom_put_sf"/>
</dbReference>
<dbReference type="Pfam" id="PF13411">
    <property type="entry name" value="MerR_1"/>
    <property type="match status" value="1"/>
</dbReference>
<dbReference type="EMBL" id="BAABXL010000001">
    <property type="protein sequence ID" value="GAA6270679.1"/>
    <property type="molecule type" value="Genomic_DNA"/>
</dbReference>
<dbReference type="SUPFAM" id="SSF46955">
    <property type="entry name" value="Putative DNA-binding domain"/>
    <property type="match status" value="1"/>
</dbReference>
<feature type="domain" description="HTH merR-type" evidence="1">
    <location>
        <begin position="1"/>
        <end position="43"/>
    </location>
</feature>
<organism evidence="2 3">
    <name type="scientific">Enterocloster alcoholdehydrogenati</name>
    <dbReference type="NCBI Taxonomy" id="2547410"/>
    <lineage>
        <taxon>Bacteria</taxon>
        <taxon>Bacillati</taxon>
        <taxon>Bacillota</taxon>
        <taxon>Clostridia</taxon>
        <taxon>Lachnospirales</taxon>
        <taxon>Lachnospiraceae</taxon>
        <taxon>Enterocloster</taxon>
    </lineage>
</organism>
<dbReference type="PROSITE" id="PS50937">
    <property type="entry name" value="HTH_MERR_2"/>
    <property type="match status" value="1"/>
</dbReference>
<accession>A0ABQ0B314</accession>
<sequence>MKPEKGENGYRYYTKEDIRNFLWIIYSRKLGFGLEEIVELKNEGGEDVLDQFKAHVLSQMEKERAVIEEHERIIKRLLLTVQDIDSIKTHMGKYSIAAFPAARILSSFPDQHQAIKEWYEIAKQYPGLDMAYLHSSYSLKGDDTCPFKVDLLLYEEAEQEAKLPEAFKECIQMEQTPCVYTVVRKENDEVTREDFRKMEEWAFQNGYEPQPWGWSSVPIFRDGTERPFYYIGLYLPINER</sequence>
<dbReference type="Gene3D" id="1.10.1660.10">
    <property type="match status" value="1"/>
</dbReference>
<comment type="caution">
    <text evidence="2">The sequence shown here is derived from an EMBL/GenBank/DDBJ whole genome shotgun (WGS) entry which is preliminary data.</text>
</comment>
<dbReference type="Proteomes" id="UP001600894">
    <property type="component" value="Unassembled WGS sequence"/>
</dbReference>